<name>H8L2P1_FRAAD</name>
<dbReference type="NCBIfam" id="TIGR02521">
    <property type="entry name" value="type_IV_pilW"/>
    <property type="match status" value="1"/>
</dbReference>
<dbReference type="PANTHER" id="PTHR44858:SF1">
    <property type="entry name" value="UDP-N-ACETYLGLUCOSAMINE--PEPTIDE N-ACETYLGLUCOSAMINYLTRANSFERASE SPINDLY-RELATED"/>
    <property type="match status" value="1"/>
</dbReference>
<dbReference type="Proteomes" id="UP000005234">
    <property type="component" value="Chromosome"/>
</dbReference>
<feature type="repeat" description="TPR" evidence="3">
    <location>
        <begin position="43"/>
        <end position="76"/>
    </location>
</feature>
<evidence type="ECO:0000256" key="3">
    <source>
        <dbReference type="PROSITE-ProRule" id="PRU00339"/>
    </source>
</evidence>
<dbReference type="Pfam" id="PF14559">
    <property type="entry name" value="TPR_19"/>
    <property type="match status" value="1"/>
</dbReference>
<dbReference type="SMART" id="SM00028">
    <property type="entry name" value="TPR"/>
    <property type="match status" value="3"/>
</dbReference>
<keyword evidence="1" id="KW-0677">Repeat</keyword>
<sequence>MRIDLRIICLFLALAGLGGCVTHTSRDNGLKVPTASDSAENGARIHTELGQRYMAQGDLEGALDKLKIALGFDPNYVPAHTVIAVVYERIGRMPEAEAHYRAALRMQPGKGDLNNNLGAFLCRINRPAEGLPYLYAALADPFYRTPAVAWTNRGICDTELGAPQAAEADFRHALETDPANAYALYHLAQLFYKGNDPLRAEAFLQRLDGLGRPDPDMLHLGYLIELKLGHADLAKGYASRLRTLYPASPQAHSLDLAAQP</sequence>
<evidence type="ECO:0000313" key="4">
    <source>
        <dbReference type="EMBL" id="AFC86400.1"/>
    </source>
</evidence>
<dbReference type="InterPro" id="IPR019734">
    <property type="entry name" value="TPR_rpt"/>
</dbReference>
<evidence type="ECO:0000256" key="2">
    <source>
        <dbReference type="ARBA" id="ARBA00022803"/>
    </source>
</evidence>
<dbReference type="InterPro" id="IPR013360">
    <property type="entry name" value="Pilus_4_PilW"/>
</dbReference>
<dbReference type="STRING" id="767434.Fraau_2016"/>
<dbReference type="PANTHER" id="PTHR44858">
    <property type="entry name" value="TETRATRICOPEPTIDE REPEAT PROTEIN 6"/>
    <property type="match status" value="1"/>
</dbReference>
<dbReference type="KEGG" id="fau:Fraau_2016"/>
<dbReference type="PROSITE" id="PS50005">
    <property type="entry name" value="TPR"/>
    <property type="match status" value="3"/>
</dbReference>
<feature type="repeat" description="TPR" evidence="3">
    <location>
        <begin position="147"/>
        <end position="180"/>
    </location>
</feature>
<protein>
    <submittedName>
        <fullName evidence="4">Type IV pilus biogenesis/stability protein PilW</fullName>
    </submittedName>
</protein>
<dbReference type="OrthoDB" id="9814042at2"/>
<proteinExistence type="predicted"/>
<dbReference type="PROSITE" id="PS51257">
    <property type="entry name" value="PROKAR_LIPOPROTEIN"/>
    <property type="match status" value="1"/>
</dbReference>
<keyword evidence="5" id="KW-1185">Reference proteome</keyword>
<evidence type="ECO:0000256" key="1">
    <source>
        <dbReference type="ARBA" id="ARBA00022737"/>
    </source>
</evidence>
<dbReference type="EMBL" id="CP003350">
    <property type="protein sequence ID" value="AFC86400.1"/>
    <property type="molecule type" value="Genomic_DNA"/>
</dbReference>
<evidence type="ECO:0000313" key="5">
    <source>
        <dbReference type="Proteomes" id="UP000005234"/>
    </source>
</evidence>
<dbReference type="RefSeq" id="WP_014403403.1">
    <property type="nucleotide sequence ID" value="NC_017033.1"/>
</dbReference>
<dbReference type="Gene3D" id="1.25.40.10">
    <property type="entry name" value="Tetratricopeptide repeat domain"/>
    <property type="match status" value="1"/>
</dbReference>
<keyword evidence="2 3" id="KW-0802">TPR repeat</keyword>
<dbReference type="InterPro" id="IPR011990">
    <property type="entry name" value="TPR-like_helical_dom_sf"/>
</dbReference>
<dbReference type="HOGENOM" id="CLU_003728_7_0_6"/>
<gene>
    <name evidence="4" type="ordered locus">Fraau_2016</name>
</gene>
<reference evidence="4" key="1">
    <citation type="submission" date="2012-02" db="EMBL/GenBank/DDBJ databases">
        <title>The complete genome of Frateuria aurantia DSM 6220.</title>
        <authorList>
            <consortium name="US DOE Joint Genome Institute (JGI-PGF)"/>
            <person name="Lucas S."/>
            <person name="Copeland A."/>
            <person name="Lapidus A."/>
            <person name="Glavina del Rio T."/>
            <person name="Dalin E."/>
            <person name="Tice H."/>
            <person name="Bruce D."/>
            <person name="Goodwin L."/>
            <person name="Pitluck S."/>
            <person name="Peters L."/>
            <person name="Ovchinnikova G."/>
            <person name="Teshima H."/>
            <person name="Kyrpides N."/>
            <person name="Mavromatis K."/>
            <person name="Ivanova N."/>
            <person name="Brettin T."/>
            <person name="Detter J.C."/>
            <person name="Han C."/>
            <person name="Larimer F."/>
            <person name="Land M."/>
            <person name="Hauser L."/>
            <person name="Markowitz V."/>
            <person name="Cheng J.-F."/>
            <person name="Hugenholtz P."/>
            <person name="Woyke T."/>
            <person name="Wu D."/>
            <person name="Brambilla E."/>
            <person name="Klenk H.-P."/>
            <person name="Eisen J.A."/>
        </authorList>
    </citation>
    <scope>NUCLEOTIDE SEQUENCE</scope>
    <source>
        <strain evidence="4">DSM 6220</strain>
    </source>
</reference>
<dbReference type="InterPro" id="IPR050498">
    <property type="entry name" value="Ycf3"/>
</dbReference>
<dbReference type="eggNOG" id="COG3063">
    <property type="taxonomic scope" value="Bacteria"/>
</dbReference>
<dbReference type="SUPFAM" id="SSF48452">
    <property type="entry name" value="TPR-like"/>
    <property type="match status" value="1"/>
</dbReference>
<organism evidence="4 5">
    <name type="scientific">Frateuria aurantia (strain ATCC 33424 / DSM 6220 / KCTC 2777 / LMG 1558 / NBRC 3245 / NCIMB 13370)</name>
    <name type="common">Acetobacter aurantius</name>
    <dbReference type="NCBI Taxonomy" id="767434"/>
    <lineage>
        <taxon>Bacteria</taxon>
        <taxon>Pseudomonadati</taxon>
        <taxon>Pseudomonadota</taxon>
        <taxon>Gammaproteobacteria</taxon>
        <taxon>Lysobacterales</taxon>
        <taxon>Rhodanobacteraceae</taxon>
        <taxon>Frateuria</taxon>
    </lineage>
</organism>
<feature type="repeat" description="TPR" evidence="3">
    <location>
        <begin position="77"/>
        <end position="110"/>
    </location>
</feature>
<dbReference type="Pfam" id="PF13432">
    <property type="entry name" value="TPR_16"/>
    <property type="match status" value="1"/>
</dbReference>
<accession>H8L2P1</accession>
<dbReference type="AlphaFoldDB" id="H8L2P1"/>